<dbReference type="RefSeq" id="WP_163182064.1">
    <property type="nucleotide sequence ID" value="NZ_JAAIWM010000016.1"/>
</dbReference>
<protein>
    <submittedName>
        <fullName evidence="1">Uncharacterized protein</fullName>
    </submittedName>
</protein>
<accession>A0A6M0QFJ8</accession>
<dbReference type="AlphaFoldDB" id="A0A6M0QFJ8"/>
<organism evidence="1 2">
    <name type="scientific">Bacillus mesophilus</name>
    <dbReference type="NCBI Taxonomy" id="1808955"/>
    <lineage>
        <taxon>Bacteria</taxon>
        <taxon>Bacillati</taxon>
        <taxon>Bacillota</taxon>
        <taxon>Bacilli</taxon>
        <taxon>Bacillales</taxon>
        <taxon>Bacillaceae</taxon>
        <taxon>Bacillus</taxon>
    </lineage>
</organism>
<dbReference type="EMBL" id="JAAIWM010000016">
    <property type="protein sequence ID" value="NEY74198.1"/>
    <property type="molecule type" value="Genomic_DNA"/>
</dbReference>
<proteinExistence type="predicted"/>
<reference evidence="1 2" key="1">
    <citation type="submission" date="2020-02" db="EMBL/GenBank/DDBJ databases">
        <title>Bacillus aquiflavi sp. nov., isolated from yellow water of strong flavor Chinese baijiu in Yibin region of China.</title>
        <authorList>
            <person name="Xie J."/>
        </authorList>
    </citation>
    <scope>NUCLEOTIDE SEQUENCE [LARGE SCALE GENOMIC DNA]</scope>
    <source>
        <strain evidence="1 2">SA4</strain>
    </source>
</reference>
<dbReference type="Proteomes" id="UP000481043">
    <property type="component" value="Unassembled WGS sequence"/>
</dbReference>
<name>A0A6M0QFJ8_9BACI</name>
<sequence>MEYNLTVIIPSYTEANSTFPKPVNDDYNYWIALIKHYVTKSDTIEIQCWNEETEIIDEINSLFIDEFEMVKEENLTIFKGAISSSLLEYLSNKSVSNKGELKWFTINLEKLMSPVFHSGHWGTELFIPNITKEDTAFIKSVTPNESEFQEC</sequence>
<evidence type="ECO:0000313" key="1">
    <source>
        <dbReference type="EMBL" id="NEY74198.1"/>
    </source>
</evidence>
<keyword evidence="2" id="KW-1185">Reference proteome</keyword>
<evidence type="ECO:0000313" key="2">
    <source>
        <dbReference type="Proteomes" id="UP000481043"/>
    </source>
</evidence>
<comment type="caution">
    <text evidence="1">The sequence shown here is derived from an EMBL/GenBank/DDBJ whole genome shotgun (WGS) entry which is preliminary data.</text>
</comment>
<gene>
    <name evidence="1" type="ORF">G4D63_21085</name>
</gene>